<accession>A0A1T4L8V6</accession>
<dbReference type="InterPro" id="IPR041607">
    <property type="entry name" value="HU-HIG"/>
</dbReference>
<keyword evidence="5" id="KW-1185">Reference proteome</keyword>
<feature type="domain" description="HU" evidence="3">
    <location>
        <begin position="23"/>
        <end position="119"/>
    </location>
</feature>
<evidence type="ECO:0000256" key="2">
    <source>
        <dbReference type="SAM" id="MobiDB-lite"/>
    </source>
</evidence>
<gene>
    <name evidence="4" type="ORF">SAMN02745171_00324</name>
</gene>
<dbReference type="Proteomes" id="UP000190121">
    <property type="component" value="Unassembled WGS sequence"/>
</dbReference>
<dbReference type="EMBL" id="FUXE01000003">
    <property type="protein sequence ID" value="SJZ51185.1"/>
    <property type="molecule type" value="Genomic_DNA"/>
</dbReference>
<evidence type="ECO:0000313" key="5">
    <source>
        <dbReference type="Proteomes" id="UP000190121"/>
    </source>
</evidence>
<organism evidence="4 5">
    <name type="scientific">Porphyromonas circumdentaria</name>
    <dbReference type="NCBI Taxonomy" id="29524"/>
    <lineage>
        <taxon>Bacteria</taxon>
        <taxon>Pseudomonadati</taxon>
        <taxon>Bacteroidota</taxon>
        <taxon>Bacteroidia</taxon>
        <taxon>Bacteroidales</taxon>
        <taxon>Porphyromonadaceae</taxon>
        <taxon>Porphyromonas</taxon>
    </lineage>
</organism>
<sequence>MTNKPLQFILVERKLNVGKNAGKIVQIAQPTGRSRVSFRNFCERVAKSTTFNRQEVEAVLNYATEIAKDIVSNGDIVDFGDLGTLKPSFKSRAVPQGEKFNANVHIEKPVVRLSPSKKYFTLTDVSYEQTTAKPKKGAKPAPKPDAGSGEDSGEGI</sequence>
<dbReference type="Pfam" id="PF18291">
    <property type="entry name" value="HU-HIG"/>
    <property type="match status" value="1"/>
</dbReference>
<proteinExistence type="predicted"/>
<evidence type="ECO:0000313" key="4">
    <source>
        <dbReference type="EMBL" id="SJZ51185.1"/>
    </source>
</evidence>
<evidence type="ECO:0000256" key="1">
    <source>
        <dbReference type="ARBA" id="ARBA00023125"/>
    </source>
</evidence>
<dbReference type="SUPFAM" id="SSF47729">
    <property type="entry name" value="IHF-like DNA-binding proteins"/>
    <property type="match status" value="1"/>
</dbReference>
<dbReference type="OrthoDB" id="1070929at2"/>
<feature type="region of interest" description="Disordered" evidence="2">
    <location>
        <begin position="129"/>
        <end position="156"/>
    </location>
</feature>
<dbReference type="InterPro" id="IPR010992">
    <property type="entry name" value="IHF-like_DNA-bd_dom_sf"/>
</dbReference>
<reference evidence="5" key="1">
    <citation type="submission" date="2017-02" db="EMBL/GenBank/DDBJ databases">
        <authorList>
            <person name="Varghese N."/>
            <person name="Submissions S."/>
        </authorList>
    </citation>
    <scope>NUCLEOTIDE SEQUENCE [LARGE SCALE GENOMIC DNA]</scope>
    <source>
        <strain evidence="5">ATCC 51356</strain>
    </source>
</reference>
<dbReference type="RefSeq" id="WP_078736289.1">
    <property type="nucleotide sequence ID" value="NZ_FUXE01000003.1"/>
</dbReference>
<evidence type="ECO:0000259" key="3">
    <source>
        <dbReference type="Pfam" id="PF18291"/>
    </source>
</evidence>
<dbReference type="AlphaFoldDB" id="A0A1T4L8V6"/>
<keyword evidence="1 4" id="KW-0238">DNA-binding</keyword>
<dbReference type="GO" id="GO:0003677">
    <property type="term" value="F:DNA binding"/>
    <property type="evidence" value="ECO:0007669"/>
    <property type="project" value="UniProtKB-KW"/>
</dbReference>
<protein>
    <submittedName>
        <fullName evidence="4">DNA-binding protein, histone-like, putative</fullName>
    </submittedName>
</protein>
<dbReference type="Gene3D" id="4.10.520.10">
    <property type="entry name" value="IHF-like DNA-binding proteins"/>
    <property type="match status" value="1"/>
</dbReference>
<name>A0A1T4L8V6_9PORP</name>